<protein>
    <recommendedName>
        <fullName evidence="8">Multidrug efflux pump Tap</fullName>
    </recommendedName>
</protein>
<feature type="transmembrane region" description="Helical" evidence="9">
    <location>
        <begin position="282"/>
        <end position="302"/>
    </location>
</feature>
<dbReference type="GO" id="GO:0022857">
    <property type="term" value="F:transmembrane transporter activity"/>
    <property type="evidence" value="ECO:0007669"/>
    <property type="project" value="InterPro"/>
</dbReference>
<evidence type="ECO:0000256" key="5">
    <source>
        <dbReference type="ARBA" id="ARBA00022989"/>
    </source>
</evidence>
<accession>A0A263CY76</accession>
<feature type="domain" description="Major facilitator superfamily (MFS) profile" evidence="10">
    <location>
        <begin position="209"/>
        <end position="407"/>
    </location>
</feature>
<feature type="transmembrane region" description="Helical" evidence="9">
    <location>
        <begin position="253"/>
        <end position="275"/>
    </location>
</feature>
<dbReference type="CDD" id="cd06173">
    <property type="entry name" value="MFS_MefA_like"/>
    <property type="match status" value="1"/>
</dbReference>
<feature type="transmembrane region" description="Helical" evidence="9">
    <location>
        <begin position="371"/>
        <end position="390"/>
    </location>
</feature>
<dbReference type="GO" id="GO:0005886">
    <property type="term" value="C:plasma membrane"/>
    <property type="evidence" value="ECO:0007669"/>
    <property type="project" value="UniProtKB-SubCell"/>
</dbReference>
<evidence type="ECO:0000256" key="4">
    <source>
        <dbReference type="ARBA" id="ARBA00022692"/>
    </source>
</evidence>
<dbReference type="PROSITE" id="PS50850">
    <property type="entry name" value="MFS"/>
    <property type="match status" value="1"/>
</dbReference>
<feature type="transmembrane region" description="Helical" evidence="9">
    <location>
        <begin position="343"/>
        <end position="365"/>
    </location>
</feature>
<dbReference type="PANTHER" id="PTHR23513:SF9">
    <property type="entry name" value="ENTEROBACTIN EXPORTER ENTS"/>
    <property type="match status" value="1"/>
</dbReference>
<dbReference type="InterPro" id="IPR011701">
    <property type="entry name" value="MFS"/>
</dbReference>
<comment type="similarity">
    <text evidence="7">Belongs to the major facilitator superfamily. Drug:H(+) antiporter-3 (DHA3) (TC 2.A.1.21) family.</text>
</comment>
<dbReference type="InParanoid" id="A0A263CY76"/>
<feature type="transmembrane region" description="Helical" evidence="9">
    <location>
        <begin position="142"/>
        <end position="161"/>
    </location>
</feature>
<evidence type="ECO:0000256" key="2">
    <source>
        <dbReference type="ARBA" id="ARBA00022448"/>
    </source>
</evidence>
<keyword evidence="3" id="KW-1003">Cell membrane</keyword>
<comment type="caution">
    <text evidence="11">The sequence shown here is derived from an EMBL/GenBank/DDBJ whole genome shotgun (WGS) entry which is preliminary data.</text>
</comment>
<evidence type="ECO:0000256" key="1">
    <source>
        <dbReference type="ARBA" id="ARBA00004429"/>
    </source>
</evidence>
<evidence type="ECO:0000313" key="12">
    <source>
        <dbReference type="Proteomes" id="UP000242444"/>
    </source>
</evidence>
<dbReference type="Pfam" id="PF07690">
    <property type="entry name" value="MFS_1"/>
    <property type="match status" value="1"/>
</dbReference>
<feature type="transmembrane region" description="Helical" evidence="9">
    <location>
        <begin position="7"/>
        <end position="30"/>
    </location>
</feature>
<name>A0A263CY76_9PSEU</name>
<feature type="transmembrane region" description="Helical" evidence="9">
    <location>
        <begin position="167"/>
        <end position="188"/>
    </location>
</feature>
<comment type="subcellular location">
    <subcellularLocation>
        <location evidence="1">Cell inner membrane</location>
        <topology evidence="1">Multi-pass membrane protein</topology>
    </subcellularLocation>
</comment>
<evidence type="ECO:0000256" key="3">
    <source>
        <dbReference type="ARBA" id="ARBA00022475"/>
    </source>
</evidence>
<dbReference type="Gene3D" id="1.20.1250.20">
    <property type="entry name" value="MFS general substrate transporter like domains"/>
    <property type="match status" value="1"/>
</dbReference>
<dbReference type="RefSeq" id="WP_094864722.1">
    <property type="nucleotide sequence ID" value="NZ_NKYE01000015.1"/>
</dbReference>
<evidence type="ECO:0000259" key="10">
    <source>
        <dbReference type="PROSITE" id="PS50850"/>
    </source>
</evidence>
<feature type="transmembrane region" description="Helical" evidence="9">
    <location>
        <begin position="308"/>
        <end position="331"/>
    </location>
</feature>
<organism evidence="11 12">
    <name type="scientific">Amycolatopsis antarctica</name>
    <dbReference type="NCBI Taxonomy" id="1854586"/>
    <lineage>
        <taxon>Bacteria</taxon>
        <taxon>Bacillati</taxon>
        <taxon>Actinomycetota</taxon>
        <taxon>Actinomycetes</taxon>
        <taxon>Pseudonocardiales</taxon>
        <taxon>Pseudonocardiaceae</taxon>
        <taxon>Amycolatopsis</taxon>
    </lineage>
</organism>
<dbReference type="SUPFAM" id="SSF103473">
    <property type="entry name" value="MFS general substrate transporter"/>
    <property type="match status" value="1"/>
</dbReference>
<evidence type="ECO:0000256" key="8">
    <source>
        <dbReference type="ARBA" id="ARBA00040914"/>
    </source>
</evidence>
<reference evidence="11 12" key="1">
    <citation type="submission" date="2017-07" db="EMBL/GenBank/DDBJ databases">
        <title>Amycolatopsis antarcticus sp. nov., isolated from the surface of an Antarcticus brown macroalga.</title>
        <authorList>
            <person name="Wang J."/>
            <person name="Leiva S."/>
            <person name="Huang J."/>
            <person name="Huang Y."/>
        </authorList>
    </citation>
    <scope>NUCLEOTIDE SEQUENCE [LARGE SCALE GENOMIC DNA]</scope>
    <source>
        <strain evidence="11 12">AU-G6</strain>
    </source>
</reference>
<keyword evidence="12" id="KW-1185">Reference proteome</keyword>
<sequence>MPPVAIAYLCSHFLSLLGNGIVAVALPLIVLQTTGSPLSVSAVSAATAVPALLAGLFAGVVLDRVNRRTCSVLADIVSAGAVAAIPAAELLWGLNLWWFVALAVVGSLGDVPGMTAREVLVPAVARHAGVPLERLVGVRQSMTSMALVIGPAAAGTLLVAFEGSTVLLITAITSAAAAVLTLAVPHSFGHTDLDPGHRGSSVWAQLGAGVAVLRRSRLLAGTVTLTVGGAVVLGGMQGLVLPLYFSVVSRPDLLGFVLTALAAGMLAGAGVFAAIGARMSRGFWMGTALIGTTAGFVLIATLSSPAVVFAGAALVGVANAMLGAVVGVLQAERIPDAVRGRVLGLQNAILQVAAPIGIGLAGVVAEAGSPLAAGLAVTAVWPVLTVVVVMSRALTGLEPKEKVLAQQ</sequence>
<dbReference type="Proteomes" id="UP000242444">
    <property type="component" value="Unassembled WGS sequence"/>
</dbReference>
<evidence type="ECO:0000256" key="7">
    <source>
        <dbReference type="ARBA" id="ARBA00038075"/>
    </source>
</evidence>
<keyword evidence="6 9" id="KW-0472">Membrane</keyword>
<keyword evidence="4 9" id="KW-0812">Transmembrane</keyword>
<keyword evidence="2" id="KW-0813">Transport</keyword>
<evidence type="ECO:0000256" key="6">
    <source>
        <dbReference type="ARBA" id="ARBA00023136"/>
    </source>
</evidence>
<dbReference type="AlphaFoldDB" id="A0A263CY76"/>
<keyword evidence="5 9" id="KW-1133">Transmembrane helix</keyword>
<evidence type="ECO:0000313" key="11">
    <source>
        <dbReference type="EMBL" id="OZM71102.1"/>
    </source>
</evidence>
<proteinExistence type="inferred from homology"/>
<dbReference type="OrthoDB" id="3688258at2"/>
<dbReference type="InterPro" id="IPR036259">
    <property type="entry name" value="MFS_trans_sf"/>
</dbReference>
<dbReference type="PANTHER" id="PTHR23513">
    <property type="entry name" value="INTEGRAL MEMBRANE EFFLUX PROTEIN-RELATED"/>
    <property type="match status" value="1"/>
</dbReference>
<dbReference type="InterPro" id="IPR020846">
    <property type="entry name" value="MFS_dom"/>
</dbReference>
<feature type="transmembrane region" description="Helical" evidence="9">
    <location>
        <begin position="42"/>
        <end position="62"/>
    </location>
</feature>
<gene>
    <name evidence="11" type="ORF">CFN78_21780</name>
</gene>
<evidence type="ECO:0000256" key="9">
    <source>
        <dbReference type="SAM" id="Phobius"/>
    </source>
</evidence>
<feature type="transmembrane region" description="Helical" evidence="9">
    <location>
        <begin position="223"/>
        <end position="247"/>
    </location>
</feature>
<dbReference type="EMBL" id="NKYE01000015">
    <property type="protein sequence ID" value="OZM71102.1"/>
    <property type="molecule type" value="Genomic_DNA"/>
</dbReference>